<proteinExistence type="predicted"/>
<organism evidence="1">
    <name type="scientific">mine drainage metagenome</name>
    <dbReference type="NCBI Taxonomy" id="410659"/>
    <lineage>
        <taxon>unclassified sequences</taxon>
        <taxon>metagenomes</taxon>
        <taxon>ecological metagenomes</taxon>
    </lineage>
</organism>
<reference evidence="1" key="2">
    <citation type="journal article" date="2014" name="ISME J.">
        <title>Microbial stratification in low pH oxic and suboxic macroscopic growths along an acid mine drainage.</title>
        <authorList>
            <person name="Mendez-Garcia C."/>
            <person name="Mesa V."/>
            <person name="Sprenger R.R."/>
            <person name="Richter M."/>
            <person name="Diez M.S."/>
            <person name="Solano J."/>
            <person name="Bargiela R."/>
            <person name="Golyshina O.V."/>
            <person name="Manteca A."/>
            <person name="Ramos J.L."/>
            <person name="Gallego J.R."/>
            <person name="Llorente I."/>
            <person name="Martins Dos Santos V.A."/>
            <person name="Jensen O.N."/>
            <person name="Pelaez A.I."/>
            <person name="Sanchez J."/>
            <person name="Ferrer M."/>
        </authorList>
    </citation>
    <scope>NUCLEOTIDE SEQUENCE</scope>
</reference>
<dbReference type="AlphaFoldDB" id="T1BA98"/>
<accession>T1BA98</accession>
<name>T1BA98_9ZZZZ</name>
<gene>
    <name evidence="2" type="ORF">B1B_01308</name>
    <name evidence="1" type="ORF">B2A_00983</name>
</gene>
<comment type="caution">
    <text evidence="1">The sequence shown here is derived from an EMBL/GenBank/DDBJ whole genome shotgun (WGS) entry which is preliminary data.</text>
</comment>
<evidence type="ECO:0000313" key="2">
    <source>
        <dbReference type="EMBL" id="EQD77006.1"/>
    </source>
</evidence>
<feature type="non-terminal residue" evidence="1">
    <location>
        <position position="1"/>
    </location>
</feature>
<dbReference type="EMBL" id="AUZZ01000745">
    <property type="protein sequence ID" value="EQD66822.1"/>
    <property type="molecule type" value="Genomic_DNA"/>
</dbReference>
<sequence length="95" mass="11164">CITRLQKRWPSIIPVHTPVHASWLNPIEVYFSIVQRKVLAPNDFQSLAQLEDRLLRFQDHYSATAQPFEWKFTRHDLEVLLSKIQAHEQMLAQAA</sequence>
<dbReference type="EMBL" id="AUZY01000910">
    <property type="protein sequence ID" value="EQD77006.1"/>
    <property type="molecule type" value="Genomic_DNA"/>
</dbReference>
<evidence type="ECO:0000313" key="1">
    <source>
        <dbReference type="EMBL" id="EQD66822.1"/>
    </source>
</evidence>
<protein>
    <submittedName>
        <fullName evidence="1">Transposase transposase</fullName>
    </submittedName>
</protein>
<reference evidence="1" key="1">
    <citation type="submission" date="2013-08" db="EMBL/GenBank/DDBJ databases">
        <authorList>
            <person name="Mendez C."/>
            <person name="Richter M."/>
            <person name="Ferrer M."/>
            <person name="Sanchez J."/>
        </authorList>
    </citation>
    <scope>NUCLEOTIDE SEQUENCE</scope>
</reference>